<evidence type="ECO:0000259" key="1">
    <source>
        <dbReference type="PROSITE" id="PS50172"/>
    </source>
</evidence>
<accession>A0ABT8GM92</accession>
<reference evidence="2" key="1">
    <citation type="submission" date="2023-07" db="EMBL/GenBank/DDBJ databases">
        <title>Ureibacillus sp. isolated from freshwater well.</title>
        <authorList>
            <person name="Kirdat K."/>
            <person name="Bhatt A."/>
            <person name="Teware R."/>
            <person name="Bhavsar Y."/>
            <person name="Yadav A."/>
        </authorList>
    </citation>
    <scope>NUCLEOTIDE SEQUENCE</scope>
    <source>
        <strain evidence="2">BA0131</strain>
    </source>
</reference>
<comment type="caution">
    <text evidence="2">The sequence shown here is derived from an EMBL/GenBank/DDBJ whole genome shotgun (WGS) entry which is preliminary data.</text>
</comment>
<dbReference type="Proteomes" id="UP001172743">
    <property type="component" value="Unassembled WGS sequence"/>
</dbReference>
<gene>
    <name evidence="2" type="ORF">QYB95_03245</name>
</gene>
<dbReference type="Gene3D" id="3.40.50.10190">
    <property type="entry name" value="BRCT domain"/>
    <property type="match status" value="1"/>
</dbReference>
<evidence type="ECO:0000313" key="3">
    <source>
        <dbReference type="Proteomes" id="UP001172743"/>
    </source>
</evidence>
<protein>
    <submittedName>
        <fullName evidence="2">BRCT domain-containing protein</fullName>
    </submittedName>
</protein>
<keyword evidence="3" id="KW-1185">Reference proteome</keyword>
<feature type="domain" description="BRCT" evidence="1">
    <location>
        <begin position="18"/>
        <end position="96"/>
    </location>
</feature>
<dbReference type="CDD" id="cd17748">
    <property type="entry name" value="BRCT_DNA_ligase_like"/>
    <property type="match status" value="1"/>
</dbReference>
<dbReference type="EMBL" id="JAUHTQ010000002">
    <property type="protein sequence ID" value="MDN4492545.1"/>
    <property type="molecule type" value="Genomic_DNA"/>
</dbReference>
<proteinExistence type="predicted"/>
<sequence>MSQNNHTEVILLSNRSEPLVHPFYNKRFVFTGALSTMTRSYAAKKVHAFGGTLQGAVTKETDFVILGNKRRGISSKQLKAEQLISLGLDIQIMQEDDFIWVLSIPKAHIPSNMDEEY</sequence>
<dbReference type="PROSITE" id="PS50172">
    <property type="entry name" value="BRCT"/>
    <property type="match status" value="1"/>
</dbReference>
<name>A0ABT8GM92_9BACL</name>
<dbReference type="RefSeq" id="WP_301136658.1">
    <property type="nucleotide sequence ID" value="NZ_JAUHTQ010000002.1"/>
</dbReference>
<dbReference type="SUPFAM" id="SSF52113">
    <property type="entry name" value="BRCT domain"/>
    <property type="match status" value="1"/>
</dbReference>
<organism evidence="2 3">
    <name type="scientific">Ureibacillus aquaedulcis</name>
    <dbReference type="NCBI Taxonomy" id="3058421"/>
    <lineage>
        <taxon>Bacteria</taxon>
        <taxon>Bacillati</taxon>
        <taxon>Bacillota</taxon>
        <taxon>Bacilli</taxon>
        <taxon>Bacillales</taxon>
        <taxon>Caryophanaceae</taxon>
        <taxon>Ureibacillus</taxon>
    </lineage>
</organism>
<dbReference type="InterPro" id="IPR001357">
    <property type="entry name" value="BRCT_dom"/>
</dbReference>
<evidence type="ECO:0000313" key="2">
    <source>
        <dbReference type="EMBL" id="MDN4492545.1"/>
    </source>
</evidence>
<dbReference type="InterPro" id="IPR036420">
    <property type="entry name" value="BRCT_dom_sf"/>
</dbReference>
<dbReference type="Pfam" id="PF00533">
    <property type="entry name" value="BRCT"/>
    <property type="match status" value="1"/>
</dbReference>